<sequence>MNAGILVERVGLFVIMSFGTIVVSASQPQTDLDSNPGTSWWDNRYVIRFTVIFTCFLLKMIYFDAGVAEEECGGLHPLKRPTVYAEAWKLLHAPYCLCLIILGAEASKGIDNKNLHGIDPWVYNFCIAGSLTFCALFLLLYKANPTDPDFKKFRNVKIAARLIAAGLTVSMKFLPGNQDGNRFVTAWYIIVSLPSLVVVLVDEQCRNKVRKRREEIEKVAEKKSEGGQEEYPTIRRGMSEHS</sequence>
<evidence type="ECO:0000313" key="3">
    <source>
        <dbReference type="EMBL" id="GMH73266.1"/>
    </source>
</evidence>
<accession>A0A9W7AI44</accession>
<dbReference type="Pfam" id="PF06772">
    <property type="entry name" value="LtrA"/>
    <property type="match status" value="1"/>
</dbReference>
<keyword evidence="2" id="KW-0472">Membrane</keyword>
<keyword evidence="4" id="KW-1185">Reference proteome</keyword>
<feature type="transmembrane region" description="Helical" evidence="2">
    <location>
        <begin position="83"/>
        <end position="102"/>
    </location>
</feature>
<feature type="transmembrane region" description="Helical" evidence="2">
    <location>
        <begin position="45"/>
        <end position="62"/>
    </location>
</feature>
<feature type="transmembrane region" description="Helical" evidence="2">
    <location>
        <begin position="7"/>
        <end position="25"/>
    </location>
</feature>
<feature type="transmembrane region" description="Helical" evidence="2">
    <location>
        <begin position="186"/>
        <end position="203"/>
    </location>
</feature>
<name>A0A9W7AI44_9STRA</name>
<feature type="region of interest" description="Disordered" evidence="1">
    <location>
        <begin position="216"/>
        <end position="242"/>
    </location>
</feature>
<feature type="transmembrane region" description="Helical" evidence="2">
    <location>
        <begin position="122"/>
        <end position="141"/>
    </location>
</feature>
<dbReference type="OrthoDB" id="10363874at2759"/>
<gene>
    <name evidence="3" type="ORF">TrST_g8050</name>
</gene>
<dbReference type="InterPro" id="IPR010640">
    <property type="entry name" value="Low_temperature_requirement_A"/>
</dbReference>
<keyword evidence="2" id="KW-0812">Transmembrane</keyword>
<reference evidence="4" key="1">
    <citation type="journal article" date="2023" name="Commun. Biol.">
        <title>Genome analysis of Parmales, the sister group of diatoms, reveals the evolutionary specialization of diatoms from phago-mixotrophs to photoautotrophs.</title>
        <authorList>
            <person name="Ban H."/>
            <person name="Sato S."/>
            <person name="Yoshikawa S."/>
            <person name="Yamada K."/>
            <person name="Nakamura Y."/>
            <person name="Ichinomiya M."/>
            <person name="Sato N."/>
            <person name="Blanc-Mathieu R."/>
            <person name="Endo H."/>
            <person name="Kuwata A."/>
            <person name="Ogata H."/>
        </authorList>
    </citation>
    <scope>NUCLEOTIDE SEQUENCE [LARGE SCALE GENOMIC DNA]</scope>
    <source>
        <strain evidence="4">NIES 3701</strain>
    </source>
</reference>
<comment type="caution">
    <text evidence="3">The sequence shown here is derived from an EMBL/GenBank/DDBJ whole genome shotgun (WGS) entry which is preliminary data.</text>
</comment>
<dbReference type="EMBL" id="BRXY01000166">
    <property type="protein sequence ID" value="GMH73266.1"/>
    <property type="molecule type" value="Genomic_DNA"/>
</dbReference>
<protein>
    <submittedName>
        <fullName evidence="3">Uncharacterized protein</fullName>
    </submittedName>
</protein>
<feature type="compositionally biased region" description="Basic and acidic residues" evidence="1">
    <location>
        <begin position="216"/>
        <end position="226"/>
    </location>
</feature>
<dbReference type="AlphaFoldDB" id="A0A9W7AI44"/>
<evidence type="ECO:0000256" key="1">
    <source>
        <dbReference type="SAM" id="MobiDB-lite"/>
    </source>
</evidence>
<organism evidence="3 4">
    <name type="scientific">Triparma strigata</name>
    <dbReference type="NCBI Taxonomy" id="1606541"/>
    <lineage>
        <taxon>Eukaryota</taxon>
        <taxon>Sar</taxon>
        <taxon>Stramenopiles</taxon>
        <taxon>Ochrophyta</taxon>
        <taxon>Bolidophyceae</taxon>
        <taxon>Parmales</taxon>
        <taxon>Triparmaceae</taxon>
        <taxon>Triparma</taxon>
    </lineage>
</organism>
<proteinExistence type="predicted"/>
<dbReference type="Proteomes" id="UP001165085">
    <property type="component" value="Unassembled WGS sequence"/>
</dbReference>
<keyword evidence="2" id="KW-1133">Transmembrane helix</keyword>
<evidence type="ECO:0000256" key="2">
    <source>
        <dbReference type="SAM" id="Phobius"/>
    </source>
</evidence>
<evidence type="ECO:0000313" key="4">
    <source>
        <dbReference type="Proteomes" id="UP001165085"/>
    </source>
</evidence>